<dbReference type="OrthoDB" id="8527650at2"/>
<dbReference type="HOGENOM" id="CLU_166802_0_1_4"/>
<dbReference type="AlphaFoldDB" id="C6XD03"/>
<evidence type="ECO:0000313" key="2">
    <source>
        <dbReference type="Proteomes" id="UP000002743"/>
    </source>
</evidence>
<dbReference type="eggNOG" id="ENOG5032Z86">
    <property type="taxonomic scope" value="Bacteria"/>
</dbReference>
<keyword evidence="2" id="KW-1185">Reference proteome</keyword>
<dbReference type="Proteomes" id="UP000002743">
    <property type="component" value="Chromosome"/>
</dbReference>
<protein>
    <submittedName>
        <fullName evidence="1">Formate dehydrogenase delta subunit</fullName>
    </submittedName>
</protein>
<dbReference type="RefSeq" id="WP_013442036.1">
    <property type="nucleotide sequence ID" value="NC_012969.1"/>
</dbReference>
<dbReference type="STRING" id="582744.Msip34_1181"/>
<sequence length="74" mass="8482">MNIEHLITMANQIGTFFSAYPDRELAKNEIVSHIKRFWAHNMRQQLVSHVNEQQGQGLDAIVTDAVRQHVGQLV</sequence>
<gene>
    <name evidence="1" type="ordered locus">Msip34_1181</name>
</gene>
<evidence type="ECO:0000313" key="1">
    <source>
        <dbReference type="EMBL" id="ACT50428.1"/>
    </source>
</evidence>
<proteinExistence type="predicted"/>
<dbReference type="EMBL" id="CP001674">
    <property type="protein sequence ID" value="ACT50428.1"/>
    <property type="molecule type" value="Genomic_DNA"/>
</dbReference>
<dbReference type="Pfam" id="PF11390">
    <property type="entry name" value="FdsD"/>
    <property type="match status" value="1"/>
</dbReference>
<reference evidence="1 2" key="2">
    <citation type="journal article" date="2011" name="J. Bacteriol.">
        <title>Genomes of three methylotrophs from a single niche uncover genetic and metabolic divergence of Methylophilaceae.</title>
        <authorList>
            <person name="Lapidus A."/>
            <person name="Clum A."/>
            <person name="Labutti K."/>
            <person name="Kaluzhnaya M.G."/>
            <person name="Lim S."/>
            <person name="Beck D.A."/>
            <person name="Glavina Del Rio T."/>
            <person name="Nolan M."/>
            <person name="Mavromatis K."/>
            <person name="Huntemann M."/>
            <person name="Lucas S."/>
            <person name="Lidstrom M.E."/>
            <person name="Ivanova N."/>
            <person name="Chistoserdova L."/>
        </authorList>
    </citation>
    <scope>NUCLEOTIDE SEQUENCE [LARGE SCALE GENOMIC DNA]</scope>
    <source>
        <strain evidence="1 2">SIP3-4</strain>
    </source>
</reference>
<name>C6XD03_METGS</name>
<dbReference type="InterPro" id="IPR021074">
    <property type="entry name" value="Formate_DH_dsu"/>
</dbReference>
<reference evidence="2" key="1">
    <citation type="submission" date="2009-07" db="EMBL/GenBank/DDBJ databases">
        <title>Complete sequence of chromosome of Methylovorus sp. SIP3-4.</title>
        <authorList>
            <person name="Lucas S."/>
            <person name="Copeland A."/>
            <person name="Lapidus A."/>
            <person name="Glavina del Rio T."/>
            <person name="Tice H."/>
            <person name="Bruce D."/>
            <person name="Goodwin L."/>
            <person name="Pitluck S."/>
            <person name="Clum A."/>
            <person name="Larimer F."/>
            <person name="Land M."/>
            <person name="Hauser L."/>
            <person name="Kyrpides N."/>
            <person name="Mikhailova N."/>
            <person name="Kayluzhnaya M."/>
            <person name="Chistoserdova L."/>
        </authorList>
    </citation>
    <scope>NUCLEOTIDE SEQUENCE [LARGE SCALE GENOMIC DNA]</scope>
    <source>
        <strain evidence="2">SIP3-4</strain>
    </source>
</reference>
<accession>C6XD03</accession>
<organism evidence="1 2">
    <name type="scientific">Methylovorus glucosotrophus (strain SIP3-4)</name>
    <dbReference type="NCBI Taxonomy" id="582744"/>
    <lineage>
        <taxon>Bacteria</taxon>
        <taxon>Pseudomonadati</taxon>
        <taxon>Pseudomonadota</taxon>
        <taxon>Betaproteobacteria</taxon>
        <taxon>Nitrosomonadales</taxon>
        <taxon>Methylophilaceae</taxon>
        <taxon>Methylovorus</taxon>
    </lineage>
</organism>
<dbReference type="KEGG" id="mei:Msip34_1181"/>